<dbReference type="InterPro" id="IPR036480">
    <property type="entry name" value="CarbP_synth_ssu_N_sf"/>
</dbReference>
<keyword evidence="5" id="KW-1185">Reference proteome</keyword>
<dbReference type="Gene3D" id="3.50.30.20">
    <property type="entry name" value="Carbamoyl-phosphate synthase small subunit, N-terminal domain"/>
    <property type="match status" value="1"/>
</dbReference>
<sequence>MTQPYNQRTRAKLVLDSGEEFPGFLLGADPDAEIAGAVAFTTDMFGYERELCTPERDGQILVFATPQIGNVGWTGEGAGEGRTDITVGAVVIRDLSRLASNQKAQRGLDAELSAQGVTGIWGVDTRKLVRTVAAQQREGKTVRGEVVVDKQDAK</sequence>
<dbReference type="EMBL" id="JACMYE010000004">
    <property type="protein sequence ID" value="MBC3178835.1"/>
    <property type="molecule type" value="Genomic_DNA"/>
</dbReference>
<dbReference type="Proteomes" id="UP000516235">
    <property type="component" value="Chromosome"/>
</dbReference>
<protein>
    <recommendedName>
        <fullName evidence="1">Carbamoyl-phosphate synthase small subunit N-terminal domain-containing protein</fullName>
    </recommendedName>
</protein>
<dbReference type="EMBL" id="CP061032">
    <property type="protein sequence ID" value="QNP89342.1"/>
    <property type="molecule type" value="Genomic_DNA"/>
</dbReference>
<dbReference type="AlphaFoldDB" id="A0A7H0JWC6"/>
<dbReference type="KEGG" id="cluj:IAU68_06350"/>
<organism evidence="3 4">
    <name type="scientific">Corynebacterium lujinxingii</name>
    <dbReference type="NCBI Taxonomy" id="2763010"/>
    <lineage>
        <taxon>Bacteria</taxon>
        <taxon>Bacillati</taxon>
        <taxon>Actinomycetota</taxon>
        <taxon>Actinomycetes</taxon>
        <taxon>Mycobacteriales</taxon>
        <taxon>Corynebacteriaceae</taxon>
        <taxon>Corynebacterium</taxon>
    </lineage>
</organism>
<dbReference type="InterPro" id="IPR002474">
    <property type="entry name" value="CarbamoylP_synth_ssu_N"/>
</dbReference>
<gene>
    <name evidence="2" type="ORF">H7348_05845</name>
    <name evidence="3" type="ORF">IAU68_06350</name>
</gene>
<evidence type="ECO:0000259" key="1">
    <source>
        <dbReference type="SMART" id="SM01097"/>
    </source>
</evidence>
<reference evidence="4 5" key="1">
    <citation type="submission" date="2020-08" db="EMBL/GenBank/DDBJ databases">
        <title>novel species in genus Corynebacterium.</title>
        <authorList>
            <person name="Zhang G."/>
        </authorList>
    </citation>
    <scope>NUCLEOTIDE SEQUENCE [LARGE SCALE GENOMIC DNA]</scope>
    <source>
        <strain evidence="3">Zg-917</strain>
        <strain evidence="4 5">zg-917</strain>
    </source>
</reference>
<dbReference type="SUPFAM" id="SSF52021">
    <property type="entry name" value="Carbamoyl phosphate synthetase, small subunit N-terminal domain"/>
    <property type="match status" value="1"/>
</dbReference>
<evidence type="ECO:0000313" key="2">
    <source>
        <dbReference type="EMBL" id="MBC3178835.1"/>
    </source>
</evidence>
<evidence type="ECO:0000313" key="5">
    <source>
        <dbReference type="Proteomes" id="UP000642876"/>
    </source>
</evidence>
<proteinExistence type="predicted"/>
<name>A0A7H0JWC6_9CORY</name>
<dbReference type="Proteomes" id="UP000642876">
    <property type="component" value="Unassembled WGS sequence"/>
</dbReference>
<dbReference type="RefSeq" id="WP_171194049.1">
    <property type="nucleotide sequence ID" value="NZ_CP061032.1"/>
</dbReference>
<feature type="domain" description="Carbamoyl-phosphate synthase small subunit N-terminal" evidence="1">
    <location>
        <begin position="9"/>
        <end position="147"/>
    </location>
</feature>
<evidence type="ECO:0000313" key="4">
    <source>
        <dbReference type="Proteomes" id="UP000516235"/>
    </source>
</evidence>
<accession>A0A7H0JWC6</accession>
<dbReference type="SMART" id="SM01097">
    <property type="entry name" value="CPSase_sm_chain"/>
    <property type="match status" value="1"/>
</dbReference>
<dbReference type="Pfam" id="PF00988">
    <property type="entry name" value="CPSase_sm_chain"/>
    <property type="match status" value="1"/>
</dbReference>
<evidence type="ECO:0000313" key="3">
    <source>
        <dbReference type="EMBL" id="QNP89342.1"/>
    </source>
</evidence>